<accession>A0ABT6TSJ1</accession>
<protein>
    <submittedName>
        <fullName evidence="7">ABC transporter permease</fullName>
    </submittedName>
</protein>
<dbReference type="RefSeq" id="WP_282912409.1">
    <property type="nucleotide sequence ID" value="NZ_JAGRPV010000001.1"/>
</dbReference>
<feature type="transmembrane region" description="Helical" evidence="5">
    <location>
        <begin position="20"/>
        <end position="39"/>
    </location>
</feature>
<name>A0ABT6TSJ1_9BACL</name>
<evidence type="ECO:0000313" key="7">
    <source>
        <dbReference type="EMBL" id="MDI4649803.1"/>
    </source>
</evidence>
<dbReference type="Gene3D" id="3.40.1710.10">
    <property type="entry name" value="abc type-2 transporter like domain"/>
    <property type="match status" value="1"/>
</dbReference>
<keyword evidence="3 5" id="KW-1133">Transmembrane helix</keyword>
<evidence type="ECO:0000256" key="5">
    <source>
        <dbReference type="SAM" id="Phobius"/>
    </source>
</evidence>
<dbReference type="PANTHER" id="PTHR43077">
    <property type="entry name" value="TRANSPORT PERMEASE YVFS-RELATED"/>
    <property type="match status" value="1"/>
</dbReference>
<evidence type="ECO:0000256" key="2">
    <source>
        <dbReference type="ARBA" id="ARBA00022692"/>
    </source>
</evidence>
<evidence type="ECO:0000256" key="1">
    <source>
        <dbReference type="ARBA" id="ARBA00004141"/>
    </source>
</evidence>
<feature type="domain" description="ABC-2 type transporter transmembrane" evidence="6">
    <location>
        <begin position="21"/>
        <end position="339"/>
    </location>
</feature>
<evidence type="ECO:0000259" key="6">
    <source>
        <dbReference type="Pfam" id="PF12698"/>
    </source>
</evidence>
<feature type="transmembrane region" description="Helical" evidence="5">
    <location>
        <begin position="214"/>
        <end position="235"/>
    </location>
</feature>
<dbReference type="InterPro" id="IPR013525">
    <property type="entry name" value="ABC2_TM"/>
</dbReference>
<gene>
    <name evidence="7" type="ORF">KB449_33055</name>
</gene>
<evidence type="ECO:0000256" key="4">
    <source>
        <dbReference type="ARBA" id="ARBA00023136"/>
    </source>
</evidence>
<keyword evidence="4 5" id="KW-0472">Membrane</keyword>
<keyword evidence="2 5" id="KW-0812">Transmembrane</keyword>
<dbReference type="InterPro" id="IPR051328">
    <property type="entry name" value="T7SS_ABC-Transporter"/>
</dbReference>
<evidence type="ECO:0000256" key="3">
    <source>
        <dbReference type="ARBA" id="ARBA00022989"/>
    </source>
</evidence>
<dbReference type="EMBL" id="JAGRPV010000001">
    <property type="protein sequence ID" value="MDI4649803.1"/>
    <property type="molecule type" value="Genomic_DNA"/>
</dbReference>
<dbReference type="Pfam" id="PF12698">
    <property type="entry name" value="ABC2_membrane_3"/>
    <property type="match status" value="1"/>
</dbReference>
<dbReference type="PANTHER" id="PTHR43077:SF5">
    <property type="entry name" value="PHAGE INFECTION PROTEIN"/>
    <property type="match status" value="1"/>
</dbReference>
<feature type="transmembrane region" description="Helical" evidence="5">
    <location>
        <begin position="172"/>
        <end position="194"/>
    </location>
</feature>
<evidence type="ECO:0000313" key="8">
    <source>
        <dbReference type="Proteomes" id="UP001161691"/>
    </source>
</evidence>
<dbReference type="Proteomes" id="UP001161691">
    <property type="component" value="Unassembled WGS sequence"/>
</dbReference>
<organism evidence="7 8">
    <name type="scientific">Cohnella hashimotonis</name>
    <dbReference type="NCBI Taxonomy" id="2826895"/>
    <lineage>
        <taxon>Bacteria</taxon>
        <taxon>Bacillati</taxon>
        <taxon>Bacillota</taxon>
        <taxon>Bacilli</taxon>
        <taxon>Bacillales</taxon>
        <taxon>Paenibacillaceae</taxon>
        <taxon>Cohnella</taxon>
    </lineage>
</organism>
<sequence>MNAVIAAFRGFFKLLPTKVGLTFAFVLPLLFSVVWMTGYNGATERLGQLKVGIVNEGGEAGAAIEQEIRNRMPYDYASYSSLQEAQKKLNNGKADMIVSIPANFSADAQAGQGKLTFYLNKTSAETANGILSASAAQISSSLSQSQHGDSSQAHMASNIVTLNDRSNFATNMLPMILGFITYIAVMTMNIQLNIASMMLGRWHGKWQIFWARQLIYAGVAVFASLLTTGIARLFIDPAASFGAMWGFHMLVYAASICLTQMTFALFGGLAALVNTGLIPFQLMTAGNIVPAAMLAPAYRHVGDFLPASNGVQGFFRLVYGGGSISSFALHLALIAVIAWGIAIARLAWSKPKAQPVAQPAPSH</sequence>
<feature type="transmembrane region" description="Helical" evidence="5">
    <location>
        <begin position="327"/>
        <end position="348"/>
    </location>
</feature>
<comment type="subcellular location">
    <subcellularLocation>
        <location evidence="1">Membrane</location>
        <topology evidence="1">Multi-pass membrane protein</topology>
    </subcellularLocation>
</comment>
<keyword evidence="8" id="KW-1185">Reference proteome</keyword>
<feature type="transmembrane region" description="Helical" evidence="5">
    <location>
        <begin position="247"/>
        <end position="273"/>
    </location>
</feature>
<reference evidence="7" key="1">
    <citation type="submission" date="2023-04" db="EMBL/GenBank/DDBJ databases">
        <title>Comparative genomic analysis of Cohnella hashimotonis sp. nov., isolated from the International Space Station.</title>
        <authorList>
            <person name="Venkateswaran K."/>
            <person name="Simpson A."/>
        </authorList>
    </citation>
    <scope>NUCLEOTIDE SEQUENCE</scope>
    <source>
        <strain evidence="7">F6_2S_P_1</strain>
    </source>
</reference>
<comment type="caution">
    <text evidence="7">The sequence shown here is derived from an EMBL/GenBank/DDBJ whole genome shotgun (WGS) entry which is preliminary data.</text>
</comment>
<proteinExistence type="predicted"/>